<dbReference type="SUPFAM" id="SSF52540">
    <property type="entry name" value="P-loop containing nucleoside triphosphate hydrolases"/>
    <property type="match status" value="1"/>
</dbReference>
<keyword evidence="3" id="KW-1185">Reference proteome</keyword>
<protein>
    <recommendedName>
        <fullName evidence="1">CobW/HypB/UreG nucleotide-binding domain-containing protein</fullName>
    </recommendedName>
</protein>
<sequence length="391" mass="42633">MPSKNIPITVFTGFLGAGKTSIILSLLPRLPKDYKVVLLKNEFGDVEVDSQLAKQSSLAAVSEILNGCMCCVLVGQMKNALLEIRGTTQSRFTVTAKPLASALTHPLTEKYRPDRIIIECSGSAFPATLAFQIRELERETANDLKLDAIVTVIDAENFSGYEDTSPTAKMQASYTDVILINKWEHISERQLDILIDHLNTLNDTTPKVKCQGRAGVDPALVFGLDSTLFQLEDRDASAVSAVVDVRHHDEVETVTLLKGYSTGDVKAAVPHEGCDLADHAHCSHSHADTPTQAQDASISTSTDAAPIAEEDLINALSSLSKETVWRVKGFVRLARGLHILNWAFGRYELTAFDDPMGEHRGSVKLTVMGERGEVKRAARRLAERIGAQVVA</sequence>
<dbReference type="EMBL" id="JAPEVG010000295">
    <property type="protein sequence ID" value="KAJ8469342.1"/>
    <property type="molecule type" value="Genomic_DNA"/>
</dbReference>
<feature type="domain" description="CobW/HypB/UreG nucleotide-binding" evidence="1">
    <location>
        <begin position="7"/>
        <end position="205"/>
    </location>
</feature>
<dbReference type="InterPro" id="IPR003495">
    <property type="entry name" value="CobW/HypB/UreG_nucleotide-bd"/>
</dbReference>
<dbReference type="GO" id="GO:0005737">
    <property type="term" value="C:cytoplasm"/>
    <property type="evidence" value="ECO:0007669"/>
    <property type="project" value="TreeGrafter"/>
</dbReference>
<accession>A0AAD7X8P2</accession>
<evidence type="ECO:0000313" key="3">
    <source>
        <dbReference type="Proteomes" id="UP001215151"/>
    </source>
</evidence>
<evidence type="ECO:0000259" key="1">
    <source>
        <dbReference type="Pfam" id="PF02492"/>
    </source>
</evidence>
<dbReference type="AlphaFoldDB" id="A0AAD7X8P2"/>
<dbReference type="Pfam" id="PF02492">
    <property type="entry name" value="cobW"/>
    <property type="match status" value="1"/>
</dbReference>
<gene>
    <name evidence="2" type="ORF">ONZ51_g9064</name>
</gene>
<dbReference type="PANTHER" id="PTHR13748:SF62">
    <property type="entry name" value="COBW DOMAIN-CONTAINING PROTEIN"/>
    <property type="match status" value="1"/>
</dbReference>
<organism evidence="2 3">
    <name type="scientific">Trametes cubensis</name>
    <dbReference type="NCBI Taxonomy" id="1111947"/>
    <lineage>
        <taxon>Eukaryota</taxon>
        <taxon>Fungi</taxon>
        <taxon>Dikarya</taxon>
        <taxon>Basidiomycota</taxon>
        <taxon>Agaricomycotina</taxon>
        <taxon>Agaricomycetes</taxon>
        <taxon>Polyporales</taxon>
        <taxon>Polyporaceae</taxon>
        <taxon>Trametes</taxon>
    </lineage>
</organism>
<evidence type="ECO:0000313" key="2">
    <source>
        <dbReference type="EMBL" id="KAJ8469342.1"/>
    </source>
</evidence>
<dbReference type="Proteomes" id="UP001215151">
    <property type="component" value="Unassembled WGS sequence"/>
</dbReference>
<proteinExistence type="predicted"/>
<comment type="caution">
    <text evidence="2">The sequence shown here is derived from an EMBL/GenBank/DDBJ whole genome shotgun (WGS) entry which is preliminary data.</text>
</comment>
<dbReference type="PANTHER" id="PTHR13748">
    <property type="entry name" value="COBW-RELATED"/>
    <property type="match status" value="1"/>
</dbReference>
<reference evidence="2" key="1">
    <citation type="submission" date="2022-11" db="EMBL/GenBank/DDBJ databases">
        <title>Genome Sequence of Cubamyces cubensis.</title>
        <authorList>
            <person name="Buettner E."/>
        </authorList>
    </citation>
    <scope>NUCLEOTIDE SEQUENCE</scope>
    <source>
        <strain evidence="2">MPL-01</strain>
    </source>
</reference>
<dbReference type="InterPro" id="IPR051316">
    <property type="entry name" value="Zinc-reg_GTPase_activator"/>
</dbReference>
<dbReference type="InterPro" id="IPR027417">
    <property type="entry name" value="P-loop_NTPase"/>
</dbReference>
<dbReference type="Gene3D" id="3.40.50.300">
    <property type="entry name" value="P-loop containing nucleotide triphosphate hydrolases"/>
    <property type="match status" value="1"/>
</dbReference>
<name>A0AAD7X8P2_9APHY</name>
<dbReference type="CDD" id="cd03112">
    <property type="entry name" value="CobW-like"/>
    <property type="match status" value="1"/>
</dbReference>